<gene>
    <name evidence="1" type="ORF">MOST_23180</name>
</gene>
<evidence type="ECO:0008006" key="3">
    <source>
        <dbReference type="Google" id="ProtNLM"/>
    </source>
</evidence>
<name>A0A9X7J1Q5_9FIRM</name>
<evidence type="ECO:0000313" key="1">
    <source>
        <dbReference type="EMBL" id="PRR71750.1"/>
    </source>
</evidence>
<dbReference type="EMBL" id="PVXL01000050">
    <property type="protein sequence ID" value="PRR71750.1"/>
    <property type="molecule type" value="Genomic_DNA"/>
</dbReference>
<keyword evidence="2" id="KW-1185">Reference proteome</keyword>
<dbReference type="Proteomes" id="UP000239430">
    <property type="component" value="Unassembled WGS sequence"/>
</dbReference>
<proteinExistence type="predicted"/>
<organism evidence="1 2">
    <name type="scientific">Neomoorella stamsii</name>
    <dbReference type="NCBI Taxonomy" id="1266720"/>
    <lineage>
        <taxon>Bacteria</taxon>
        <taxon>Bacillati</taxon>
        <taxon>Bacillota</taxon>
        <taxon>Clostridia</taxon>
        <taxon>Neomoorellales</taxon>
        <taxon>Neomoorellaceae</taxon>
        <taxon>Neomoorella</taxon>
    </lineage>
</organism>
<dbReference type="PROSITE" id="PS51257">
    <property type="entry name" value="PROKAR_LIPOPROTEIN"/>
    <property type="match status" value="1"/>
</dbReference>
<dbReference type="RefSeq" id="WP_083476565.1">
    <property type="nucleotide sequence ID" value="NZ_PVXL01000050.1"/>
</dbReference>
<accession>A0A9X7J1Q5</accession>
<sequence length="43" mass="4745">MKRVAVVFLAAVAFMATFLAYVNAASACYFGLYEPEVPQSLRK</sequence>
<reference evidence="1 2" key="1">
    <citation type="submission" date="2018-03" db="EMBL/GenBank/DDBJ databases">
        <title>Genome sequence of Moorella stamsii DSM 26217.</title>
        <authorList>
            <person name="Poehlein A."/>
            <person name="Daniel R."/>
        </authorList>
    </citation>
    <scope>NUCLEOTIDE SEQUENCE [LARGE SCALE GENOMIC DNA]</scope>
    <source>
        <strain evidence="2">DSM 26217</strain>
    </source>
</reference>
<dbReference type="NCBIfam" id="TIGR04223">
    <property type="entry name" value="quorum_AgrD"/>
    <property type="match status" value="1"/>
</dbReference>
<dbReference type="InterPro" id="IPR009229">
    <property type="entry name" value="AgrD"/>
</dbReference>
<dbReference type="AlphaFoldDB" id="A0A9X7J1Q5"/>
<protein>
    <recommendedName>
        <fullName evidence="3">Cyclic lactone autoinducer peptide</fullName>
    </recommendedName>
</protein>
<evidence type="ECO:0000313" key="2">
    <source>
        <dbReference type="Proteomes" id="UP000239430"/>
    </source>
</evidence>
<comment type="caution">
    <text evidence="1">The sequence shown here is derived from an EMBL/GenBank/DDBJ whole genome shotgun (WGS) entry which is preliminary data.</text>
</comment>